<sequence length="92" mass="10431">MRGFFTFAKSFISFSSVKTQQMKVSIRLVNQSINGQLRLCSTLTALRMANLYGIWQKSSIEEFDGESELDIHISQLLSLSLKAEQQTIQAKI</sequence>
<dbReference type="OMA" id="QMKVSIR"/>
<accession>A0A8S1U3M8</accession>
<reference evidence="1" key="1">
    <citation type="submission" date="2021-01" db="EMBL/GenBank/DDBJ databases">
        <authorList>
            <consortium name="Genoscope - CEA"/>
            <person name="William W."/>
        </authorList>
    </citation>
    <scope>NUCLEOTIDE SEQUENCE</scope>
</reference>
<keyword evidence="2" id="KW-1185">Reference proteome</keyword>
<dbReference type="AlphaFoldDB" id="A0A8S1U3M8"/>
<protein>
    <submittedName>
        <fullName evidence="1">Uncharacterized protein</fullName>
    </submittedName>
</protein>
<proteinExistence type="predicted"/>
<dbReference type="EMBL" id="CAJJDP010000036">
    <property type="protein sequence ID" value="CAD8159104.1"/>
    <property type="molecule type" value="Genomic_DNA"/>
</dbReference>
<evidence type="ECO:0000313" key="2">
    <source>
        <dbReference type="Proteomes" id="UP000683925"/>
    </source>
</evidence>
<dbReference type="OrthoDB" id="299317at2759"/>
<name>A0A8S1U3M8_PAROT</name>
<organism evidence="1 2">
    <name type="scientific">Paramecium octaurelia</name>
    <dbReference type="NCBI Taxonomy" id="43137"/>
    <lineage>
        <taxon>Eukaryota</taxon>
        <taxon>Sar</taxon>
        <taxon>Alveolata</taxon>
        <taxon>Ciliophora</taxon>
        <taxon>Intramacronucleata</taxon>
        <taxon>Oligohymenophorea</taxon>
        <taxon>Peniculida</taxon>
        <taxon>Parameciidae</taxon>
        <taxon>Paramecium</taxon>
    </lineage>
</organism>
<gene>
    <name evidence="1" type="ORF">POCTA_138.1.T0360191</name>
</gene>
<dbReference type="Proteomes" id="UP000683925">
    <property type="component" value="Unassembled WGS sequence"/>
</dbReference>
<evidence type="ECO:0000313" key="1">
    <source>
        <dbReference type="EMBL" id="CAD8159104.1"/>
    </source>
</evidence>
<comment type="caution">
    <text evidence="1">The sequence shown here is derived from an EMBL/GenBank/DDBJ whole genome shotgun (WGS) entry which is preliminary data.</text>
</comment>